<comment type="similarity">
    <text evidence="2">Belongs to the enoyl-CoA hydratase/isomerase family.</text>
</comment>
<organism evidence="4">
    <name type="scientific">Arundo donax</name>
    <name type="common">Giant reed</name>
    <name type="synonym">Donax arundinaceus</name>
    <dbReference type="NCBI Taxonomy" id="35708"/>
    <lineage>
        <taxon>Eukaryota</taxon>
        <taxon>Viridiplantae</taxon>
        <taxon>Streptophyta</taxon>
        <taxon>Embryophyta</taxon>
        <taxon>Tracheophyta</taxon>
        <taxon>Spermatophyta</taxon>
        <taxon>Magnoliopsida</taxon>
        <taxon>Liliopsida</taxon>
        <taxon>Poales</taxon>
        <taxon>Poaceae</taxon>
        <taxon>PACMAD clade</taxon>
        <taxon>Arundinoideae</taxon>
        <taxon>Arundineae</taxon>
        <taxon>Arundo</taxon>
    </lineage>
</organism>
<dbReference type="GO" id="GO:0003860">
    <property type="term" value="F:3-hydroxyisobutyryl-CoA hydrolase activity"/>
    <property type="evidence" value="ECO:0007669"/>
    <property type="project" value="UniProtKB-UniRule"/>
</dbReference>
<comment type="catalytic activity">
    <reaction evidence="2">
        <text>3-hydroxy-2-methylpropanoyl-CoA + H2O = 3-hydroxy-2-methylpropanoate + CoA + H(+)</text>
        <dbReference type="Rhea" id="RHEA:20888"/>
        <dbReference type="ChEBI" id="CHEBI:11805"/>
        <dbReference type="ChEBI" id="CHEBI:15377"/>
        <dbReference type="ChEBI" id="CHEBI:15378"/>
        <dbReference type="ChEBI" id="CHEBI:57287"/>
        <dbReference type="ChEBI" id="CHEBI:57340"/>
        <dbReference type="EC" id="3.1.2.4"/>
    </reaction>
</comment>
<reference evidence="4" key="2">
    <citation type="journal article" date="2015" name="Data Brief">
        <title>Shoot transcriptome of the giant reed, Arundo donax.</title>
        <authorList>
            <person name="Barrero R.A."/>
            <person name="Guerrero F.D."/>
            <person name="Moolhuijzen P."/>
            <person name="Goolsby J.A."/>
            <person name="Tidwell J."/>
            <person name="Bellgard S.E."/>
            <person name="Bellgard M.I."/>
        </authorList>
    </citation>
    <scope>NUCLEOTIDE SEQUENCE</scope>
    <source>
        <tissue evidence="4">Shoot tissue taken approximately 20 cm above the soil surface</tissue>
    </source>
</reference>
<dbReference type="PANTHER" id="PTHR43176:SF5">
    <property type="entry name" value="3-HYDROXYISOBUTYRYL-COA HYDROLASE-LIKE PROTEIN 4, MITOCHONDRIAL"/>
    <property type="match status" value="1"/>
</dbReference>
<dbReference type="PANTHER" id="PTHR43176">
    <property type="entry name" value="3-HYDROXYISOBUTYRYL-COA HYDROLASE-RELATED"/>
    <property type="match status" value="1"/>
</dbReference>
<sequence>MVPWYLMFFCSTNDPHREVESVLTGYEKKPEFEPQLEKLLPHIISSFSPDKSVVESVEELNKCTQSDDAAVAEWANDALAGIKKGAPFSLCLTQKHFSRVASAYGNNEHYLSKLAGVMKAEYRIALRSSVRNDFVEGVRAVLVDKDQNPKWNPPTLEDVNMGEVESVFEPLAAEAELSV</sequence>
<name>A0A0A9CXP5_ARUDO</name>
<evidence type="ECO:0000313" key="4">
    <source>
        <dbReference type="EMBL" id="JAD79188.1"/>
    </source>
</evidence>
<dbReference type="EMBL" id="GBRH01218707">
    <property type="protein sequence ID" value="JAD79188.1"/>
    <property type="molecule type" value="Transcribed_RNA"/>
</dbReference>
<feature type="domain" description="Enoyl-CoA hydratase/isomerase" evidence="3">
    <location>
        <begin position="14"/>
        <end position="168"/>
    </location>
</feature>
<reference evidence="4" key="1">
    <citation type="submission" date="2014-09" db="EMBL/GenBank/DDBJ databases">
        <authorList>
            <person name="Magalhaes I.L.F."/>
            <person name="Oliveira U."/>
            <person name="Santos F.R."/>
            <person name="Vidigal T.H.D.A."/>
            <person name="Brescovit A.D."/>
            <person name="Santos A.J."/>
        </authorList>
    </citation>
    <scope>NUCLEOTIDE SEQUENCE</scope>
    <source>
        <tissue evidence="4">Shoot tissue taken approximately 20 cm above the soil surface</tissue>
    </source>
</reference>
<accession>A0A0A9CXP5</accession>
<dbReference type="Pfam" id="PF16113">
    <property type="entry name" value="ECH_2"/>
    <property type="match status" value="1"/>
</dbReference>
<dbReference type="InterPro" id="IPR032259">
    <property type="entry name" value="HIBYL-CoA-H"/>
</dbReference>
<comment type="pathway">
    <text evidence="2">Amino-acid degradation; L-valine degradation.</text>
</comment>
<keyword evidence="1 2" id="KW-0378">Hydrolase</keyword>
<evidence type="ECO:0000256" key="1">
    <source>
        <dbReference type="ARBA" id="ARBA00022801"/>
    </source>
</evidence>
<dbReference type="EC" id="3.1.2.4" evidence="2"/>
<dbReference type="GO" id="GO:0006574">
    <property type="term" value="P:L-valine catabolic process"/>
    <property type="evidence" value="ECO:0007669"/>
    <property type="project" value="UniProtKB-UniRule"/>
</dbReference>
<proteinExistence type="inferred from homology"/>
<comment type="function">
    <text evidence="2">Hydrolyzes 3-hydroxyisobutyryl-CoA (HIBYL-CoA), a saline catabolite. Has high activity toward isobutyryl-CoA. Could be an isobutyryl-CoA dehydrogenase that functions in valine catabolism.</text>
</comment>
<evidence type="ECO:0000256" key="2">
    <source>
        <dbReference type="RuleBase" id="RU369070"/>
    </source>
</evidence>
<evidence type="ECO:0000259" key="3">
    <source>
        <dbReference type="Pfam" id="PF16113"/>
    </source>
</evidence>
<dbReference type="GO" id="GO:0005829">
    <property type="term" value="C:cytosol"/>
    <property type="evidence" value="ECO:0007669"/>
    <property type="project" value="TreeGrafter"/>
</dbReference>
<dbReference type="AlphaFoldDB" id="A0A0A9CXP5"/>
<dbReference type="InterPro" id="IPR045004">
    <property type="entry name" value="ECH_dom"/>
</dbReference>
<dbReference type="Gene3D" id="3.90.226.10">
    <property type="entry name" value="2-enoyl-CoA Hydratase, Chain A, domain 1"/>
    <property type="match status" value="1"/>
</dbReference>
<protein>
    <recommendedName>
        <fullName evidence="2">3-hydroxyisobutyryl-CoA hydrolase</fullName>
        <shortName evidence="2">HIB-CoA hydrolase</shortName>
        <shortName evidence="2">HIBYL-CoA-H</shortName>
        <ecNumber evidence="2">3.1.2.4</ecNumber>
    </recommendedName>
    <alternativeName>
        <fullName evidence="2">3-hydroxyisobutyryl-coenzyme A hydrolase</fullName>
    </alternativeName>
</protein>